<dbReference type="InterPro" id="IPR009051">
    <property type="entry name" value="Helical_ferredxn"/>
</dbReference>
<dbReference type="GO" id="GO:0022904">
    <property type="term" value="P:respiratory electron transport chain"/>
    <property type="evidence" value="ECO:0007669"/>
    <property type="project" value="TreeGrafter"/>
</dbReference>
<dbReference type="GO" id="GO:0009060">
    <property type="term" value="P:aerobic respiration"/>
    <property type="evidence" value="ECO:0007669"/>
    <property type="project" value="TreeGrafter"/>
</dbReference>
<dbReference type="InterPro" id="IPR050573">
    <property type="entry name" value="SDH/FRD_Iron-Sulfur"/>
</dbReference>
<accession>A0A430QFB2</accession>
<dbReference type="PANTHER" id="PTHR11921">
    <property type="entry name" value="SUCCINATE DEHYDROGENASE IRON-SULFUR PROTEIN"/>
    <property type="match status" value="1"/>
</dbReference>
<reference evidence="1 2" key="1">
    <citation type="journal article" date="2019" name="PLoS Pathog.">
        <title>Genome sequence of the bovine parasite Schistosoma bovis Tanzania.</title>
        <authorList>
            <person name="Oey H."/>
            <person name="Zakrzewski M."/>
            <person name="Gobert G."/>
            <person name="Gravermann K."/>
            <person name="Stoye J."/>
            <person name="Jones M."/>
            <person name="Mcmanus D."/>
            <person name="Krause L."/>
        </authorList>
    </citation>
    <scope>NUCLEOTIDE SEQUENCE [LARGE SCALE GENOMIC DNA]</scope>
    <source>
        <strain evidence="1 2">TAN1997</strain>
    </source>
</reference>
<dbReference type="AlphaFoldDB" id="A0A430QFB2"/>
<comment type="caution">
    <text evidence="1">The sequence shown here is derived from an EMBL/GenBank/DDBJ whole genome shotgun (WGS) entry which is preliminary data.</text>
</comment>
<keyword evidence="1" id="KW-0830">Ubiquinone</keyword>
<dbReference type="SUPFAM" id="SSF46548">
    <property type="entry name" value="alpha-helical ferredoxin"/>
    <property type="match status" value="1"/>
</dbReference>
<dbReference type="GO" id="GO:0031966">
    <property type="term" value="C:mitochondrial membrane"/>
    <property type="evidence" value="ECO:0007669"/>
    <property type="project" value="TreeGrafter"/>
</dbReference>
<dbReference type="STRING" id="6184.A0A430QFB2"/>
<sequence length="120" mass="14379">MLQLVCDEFWLLLNNLVECTTYKFELLREVSLNCLAGNVNNRIHFRYISCRWLVDSRDDYTYERLAEFQNKWSLYRCHTIMNCTETCPKGLNPGLAIGEIKKMLIYFNQYKHKKPETRTV</sequence>
<dbReference type="PANTHER" id="PTHR11921:SF29">
    <property type="entry name" value="SUCCINATE DEHYDROGENASE [UBIQUINONE] IRON-SULFUR SUBUNIT, MITOCHONDRIAL"/>
    <property type="match status" value="1"/>
</dbReference>
<keyword evidence="2" id="KW-1185">Reference proteome</keyword>
<protein>
    <submittedName>
        <fullName evidence="1">Succinate dehydrogenase (Ubiquinone) iron-sulfur subunit</fullName>
    </submittedName>
</protein>
<dbReference type="Gene3D" id="1.10.1060.10">
    <property type="entry name" value="Alpha-helical ferredoxin"/>
    <property type="match status" value="1"/>
</dbReference>
<evidence type="ECO:0000313" key="2">
    <source>
        <dbReference type="Proteomes" id="UP000290809"/>
    </source>
</evidence>
<dbReference type="EMBL" id="QMKO01001843">
    <property type="protein sequence ID" value="RTG86196.1"/>
    <property type="molecule type" value="Genomic_DNA"/>
</dbReference>
<dbReference type="GO" id="GO:0051536">
    <property type="term" value="F:iron-sulfur cluster binding"/>
    <property type="evidence" value="ECO:0007669"/>
    <property type="project" value="InterPro"/>
</dbReference>
<proteinExistence type="predicted"/>
<gene>
    <name evidence="1" type="ORF">DC041_0007615</name>
</gene>
<organism evidence="1 2">
    <name type="scientific">Schistosoma bovis</name>
    <name type="common">Blood fluke</name>
    <dbReference type="NCBI Taxonomy" id="6184"/>
    <lineage>
        <taxon>Eukaryota</taxon>
        <taxon>Metazoa</taxon>
        <taxon>Spiralia</taxon>
        <taxon>Lophotrochozoa</taxon>
        <taxon>Platyhelminthes</taxon>
        <taxon>Trematoda</taxon>
        <taxon>Digenea</taxon>
        <taxon>Strigeidida</taxon>
        <taxon>Schistosomatoidea</taxon>
        <taxon>Schistosomatidae</taxon>
        <taxon>Schistosoma</taxon>
    </lineage>
</organism>
<dbReference type="Proteomes" id="UP000290809">
    <property type="component" value="Unassembled WGS sequence"/>
</dbReference>
<evidence type="ECO:0000313" key="1">
    <source>
        <dbReference type="EMBL" id="RTG86196.1"/>
    </source>
</evidence>
<name>A0A430QFB2_SCHBO</name>